<protein>
    <submittedName>
        <fullName evidence="8">MATE family efflux transporter</fullName>
    </submittedName>
</protein>
<evidence type="ECO:0000256" key="4">
    <source>
        <dbReference type="ARBA" id="ARBA00022692"/>
    </source>
</evidence>
<evidence type="ECO:0000313" key="8">
    <source>
        <dbReference type="EMBL" id="QAY60363.1"/>
    </source>
</evidence>
<dbReference type="RefSeq" id="WP_129389609.1">
    <property type="nucleotide sequence ID" value="NZ_CP035494.1"/>
</dbReference>
<dbReference type="Proteomes" id="UP000293995">
    <property type="component" value="Chromosome"/>
</dbReference>
<evidence type="ECO:0000256" key="3">
    <source>
        <dbReference type="ARBA" id="ARBA00022475"/>
    </source>
</evidence>
<evidence type="ECO:0000313" key="9">
    <source>
        <dbReference type="Proteomes" id="UP000293995"/>
    </source>
</evidence>
<feature type="transmembrane region" description="Helical" evidence="7">
    <location>
        <begin position="52"/>
        <end position="74"/>
    </location>
</feature>
<name>A0A4P6EG17_9MICO</name>
<feature type="transmembrane region" description="Helical" evidence="7">
    <location>
        <begin position="337"/>
        <end position="358"/>
    </location>
</feature>
<feature type="transmembrane region" description="Helical" evidence="7">
    <location>
        <begin position="437"/>
        <end position="456"/>
    </location>
</feature>
<feature type="transmembrane region" description="Helical" evidence="7">
    <location>
        <begin position="21"/>
        <end position="46"/>
    </location>
</feature>
<feature type="transmembrane region" description="Helical" evidence="7">
    <location>
        <begin position="412"/>
        <end position="431"/>
    </location>
</feature>
<evidence type="ECO:0000256" key="7">
    <source>
        <dbReference type="SAM" id="Phobius"/>
    </source>
</evidence>
<keyword evidence="5 7" id="KW-1133">Transmembrane helix</keyword>
<evidence type="ECO:0000256" key="2">
    <source>
        <dbReference type="ARBA" id="ARBA00022448"/>
    </source>
</evidence>
<evidence type="ECO:0000256" key="6">
    <source>
        <dbReference type="ARBA" id="ARBA00023136"/>
    </source>
</evidence>
<keyword evidence="3" id="KW-1003">Cell membrane</keyword>
<keyword evidence="6 7" id="KW-0472">Membrane</keyword>
<dbReference type="InterPro" id="IPR051327">
    <property type="entry name" value="MATE_MepA_subfamily"/>
</dbReference>
<organism evidence="8 9">
    <name type="scientific">Microbacterium protaetiae</name>
    <dbReference type="NCBI Taxonomy" id="2509458"/>
    <lineage>
        <taxon>Bacteria</taxon>
        <taxon>Bacillati</taxon>
        <taxon>Actinomycetota</taxon>
        <taxon>Actinomycetes</taxon>
        <taxon>Micrococcales</taxon>
        <taxon>Microbacteriaceae</taxon>
        <taxon>Microbacterium</taxon>
    </lineage>
</organism>
<evidence type="ECO:0000256" key="1">
    <source>
        <dbReference type="ARBA" id="ARBA00004651"/>
    </source>
</evidence>
<comment type="subcellular location">
    <subcellularLocation>
        <location evidence="1">Cell membrane</location>
        <topology evidence="1">Multi-pass membrane protein</topology>
    </subcellularLocation>
</comment>
<gene>
    <name evidence="8" type="ORF">ET475_10440</name>
</gene>
<dbReference type="KEGG" id="mprt:ET475_10440"/>
<dbReference type="GO" id="GO:0005886">
    <property type="term" value="C:plasma membrane"/>
    <property type="evidence" value="ECO:0007669"/>
    <property type="project" value="UniProtKB-SubCell"/>
</dbReference>
<keyword evidence="4 7" id="KW-0812">Transmembrane</keyword>
<dbReference type="GO" id="GO:0015297">
    <property type="term" value="F:antiporter activity"/>
    <property type="evidence" value="ECO:0007669"/>
    <property type="project" value="InterPro"/>
</dbReference>
<dbReference type="EMBL" id="CP035494">
    <property type="protein sequence ID" value="QAY60363.1"/>
    <property type="molecule type" value="Genomic_DNA"/>
</dbReference>
<keyword evidence="2" id="KW-0813">Transport</keyword>
<proteinExistence type="predicted"/>
<dbReference type="GO" id="GO:0042910">
    <property type="term" value="F:xenobiotic transmembrane transporter activity"/>
    <property type="evidence" value="ECO:0007669"/>
    <property type="project" value="InterPro"/>
</dbReference>
<dbReference type="AlphaFoldDB" id="A0A4P6EG17"/>
<feature type="transmembrane region" description="Helical" evidence="7">
    <location>
        <begin position="185"/>
        <end position="208"/>
    </location>
</feature>
<reference evidence="8 9" key="1">
    <citation type="submission" date="2019-01" db="EMBL/GenBank/DDBJ databases">
        <title>Genome sequencing of strain DFW100M-13.</title>
        <authorList>
            <person name="Heo J."/>
            <person name="Kim S.-J."/>
            <person name="Kim J.-S."/>
            <person name="Hong S.-B."/>
            <person name="Kwon S.-W."/>
        </authorList>
    </citation>
    <scope>NUCLEOTIDE SEQUENCE [LARGE SCALE GENOMIC DNA]</scope>
    <source>
        <strain evidence="8 9">DFW100M-13</strain>
    </source>
</reference>
<feature type="transmembrane region" description="Helical" evidence="7">
    <location>
        <begin position="155"/>
        <end position="173"/>
    </location>
</feature>
<dbReference type="PIRSF" id="PIRSF006603">
    <property type="entry name" value="DinF"/>
    <property type="match status" value="1"/>
</dbReference>
<dbReference type="InterPro" id="IPR002528">
    <property type="entry name" value="MATE_fam"/>
</dbReference>
<feature type="transmembrane region" description="Helical" evidence="7">
    <location>
        <begin position="214"/>
        <end position="235"/>
    </location>
</feature>
<dbReference type="OrthoDB" id="3238556at2"/>
<dbReference type="PANTHER" id="PTHR43823:SF3">
    <property type="entry name" value="MULTIDRUG EXPORT PROTEIN MEPA"/>
    <property type="match status" value="1"/>
</dbReference>
<feature type="transmembrane region" description="Helical" evidence="7">
    <location>
        <begin position="120"/>
        <end position="143"/>
    </location>
</feature>
<feature type="transmembrane region" description="Helical" evidence="7">
    <location>
        <begin position="378"/>
        <end position="400"/>
    </location>
</feature>
<feature type="transmembrane region" description="Helical" evidence="7">
    <location>
        <begin position="305"/>
        <end position="325"/>
    </location>
</feature>
<keyword evidence="9" id="KW-1185">Reference proteome</keyword>
<feature type="transmembrane region" description="Helical" evidence="7">
    <location>
        <begin position="256"/>
        <end position="285"/>
    </location>
</feature>
<evidence type="ECO:0000256" key="5">
    <source>
        <dbReference type="ARBA" id="ARBA00022989"/>
    </source>
</evidence>
<dbReference type="Pfam" id="PF01554">
    <property type="entry name" value="MatE"/>
    <property type="match status" value="2"/>
</dbReference>
<sequence>MSSSNRFQLASAPIWRALIHLCIPMIAGMSVGAVYNIINSGFIGALHSTPMLAALTFSLPVFALIMAVGGVFGVGGGTYISRLLGSADQEGVDASTRSGSPDESAAAAASRIKNVSSFTLWASLAAGVVIGIAGVVFATPIAAAVGATGDSLAPTAVYIGAMFAFAPILVACFSLEQIVRAEGAAVASMTGLIASTVANLVFDVLFILVLGWGVLGAGIALGLSNVVMVGYYIWWLARRSEVVSLAPRWFRADREMLKTVFGIGVSELLQSSFLIVTTLVMNWIAIGYGAALLASMGVALRISQLPEMMCMGVFVGVIPLLAYSFGARNSVRLRRAITGAALSIVGITIVFSTLVFVFRDQVFSLFSADPAVLQDGTLVLTAMLVSTIFNGITGLVIAIFQATEQMRNATIMSIAQGVLFIPVVLVGNAVFGITGVIWAMTVTEVLTFALGILLFVTSHRALEAEPSAQAIEAAQEAVTV</sequence>
<dbReference type="InterPro" id="IPR048279">
    <property type="entry name" value="MdtK-like"/>
</dbReference>
<accession>A0A4P6EG17</accession>
<dbReference type="PANTHER" id="PTHR43823">
    <property type="entry name" value="SPORULATION PROTEIN YKVU"/>
    <property type="match status" value="1"/>
</dbReference>